<reference evidence="3 4" key="1">
    <citation type="journal article" date="2021" name="ISME Commun">
        <title>Automated analysis of genomic sequences facilitates high-throughput and comprehensive description of bacteria.</title>
        <authorList>
            <person name="Hitch T.C.A."/>
        </authorList>
    </citation>
    <scope>NUCLEOTIDE SEQUENCE [LARGE SCALE GENOMIC DNA]</scope>
    <source>
        <strain evidence="3 4">Sanger_29</strain>
    </source>
</reference>
<feature type="compositionally biased region" description="Basic residues" evidence="1">
    <location>
        <begin position="88"/>
        <end position="100"/>
    </location>
</feature>
<dbReference type="InterPro" id="IPR021338">
    <property type="entry name" value="DUF2953"/>
</dbReference>
<dbReference type="Pfam" id="PF11167">
    <property type="entry name" value="DUF2953"/>
    <property type="match status" value="1"/>
</dbReference>
<gene>
    <name evidence="3" type="ORF">OCV47_00425</name>
</gene>
<evidence type="ECO:0000313" key="4">
    <source>
        <dbReference type="Proteomes" id="UP001652338"/>
    </source>
</evidence>
<protein>
    <submittedName>
        <fullName evidence="3">DUF2953 domain-containing protein</fullName>
    </submittedName>
</protein>
<dbReference type="RefSeq" id="WP_262652998.1">
    <property type="nucleotide sequence ID" value="NZ_JAOQKE010000001.1"/>
</dbReference>
<evidence type="ECO:0000256" key="2">
    <source>
        <dbReference type="SAM" id="Phobius"/>
    </source>
</evidence>
<keyword evidence="4" id="KW-1185">Reference proteome</keyword>
<feature type="transmembrane region" description="Helical" evidence="2">
    <location>
        <begin position="6"/>
        <end position="35"/>
    </location>
</feature>
<keyword evidence="2" id="KW-1133">Transmembrane helix</keyword>
<proteinExistence type="predicted"/>
<feature type="compositionally biased region" description="Acidic residues" evidence="1">
    <location>
        <begin position="148"/>
        <end position="161"/>
    </location>
</feature>
<evidence type="ECO:0000313" key="3">
    <source>
        <dbReference type="EMBL" id="MCU6723833.1"/>
    </source>
</evidence>
<feature type="region of interest" description="Disordered" evidence="1">
    <location>
        <begin position="88"/>
        <end position="172"/>
    </location>
</feature>
<dbReference type="EMBL" id="JAOQKE010000001">
    <property type="protein sequence ID" value="MCU6723833.1"/>
    <property type="molecule type" value="Genomic_DNA"/>
</dbReference>
<keyword evidence="2" id="KW-0472">Membrane</keyword>
<organism evidence="3 4">
    <name type="scientific">Muricoprocola aceti</name>
    <dbReference type="NCBI Taxonomy" id="2981772"/>
    <lineage>
        <taxon>Bacteria</taxon>
        <taxon>Bacillati</taxon>
        <taxon>Bacillota</taxon>
        <taxon>Clostridia</taxon>
        <taxon>Lachnospirales</taxon>
        <taxon>Lachnospiraceae</taxon>
        <taxon>Muricoprocola</taxon>
    </lineage>
</organism>
<dbReference type="Proteomes" id="UP001652338">
    <property type="component" value="Unassembled WGS sequence"/>
</dbReference>
<keyword evidence="2" id="KW-0812">Transmembrane</keyword>
<sequence length="334" mass="37785">MLHILLFILKIIGILLLSILGLILLILVLVLLVPVRYRAGLQMRTIADYSADGKVSWLFGLICLTGSYDGEQVKLDIRIFGHSLLHKKPEKQKKRRKKPSQRQTREQPAVREIKAEKENIESKNAECMPIVEQAGPKQDEKTSGQEISDTEDGGTDADEAEQTSGTHEKNHIWQKLRNGSTRLSRLPSQIRQKVSSIGHTWKNLSKRKDHLQSTVEKYHSFWNSTCTQAAKNHILREVKYLLRHILPEKLEGALTFGFEDPATTGQVLGILCVLAVFTGNHLEVNGNFEEKMLEGDVSIKGHIRLCHIAKSAIGLLTDKNIRKTIKGYQSYRQI</sequence>
<name>A0ABT2SH95_9FIRM</name>
<accession>A0ABT2SH95</accession>
<feature type="compositionally biased region" description="Basic and acidic residues" evidence="1">
    <location>
        <begin position="103"/>
        <end position="124"/>
    </location>
</feature>
<comment type="caution">
    <text evidence="3">The sequence shown here is derived from an EMBL/GenBank/DDBJ whole genome shotgun (WGS) entry which is preliminary data.</text>
</comment>
<evidence type="ECO:0000256" key="1">
    <source>
        <dbReference type="SAM" id="MobiDB-lite"/>
    </source>
</evidence>